<feature type="transmembrane region" description="Helical" evidence="4">
    <location>
        <begin position="12"/>
        <end position="32"/>
    </location>
</feature>
<dbReference type="InterPro" id="IPR029787">
    <property type="entry name" value="Nucleotide_cyclase"/>
</dbReference>
<feature type="transmembrane region" description="Helical" evidence="4">
    <location>
        <begin position="724"/>
        <end position="742"/>
    </location>
</feature>
<keyword evidence="3" id="KW-0732">Signal</keyword>
<dbReference type="AlphaFoldDB" id="A0A2S6G8G9"/>
<dbReference type="SMART" id="SM00062">
    <property type="entry name" value="PBPb"/>
    <property type="match status" value="3"/>
</dbReference>
<keyword evidence="4" id="KW-0472">Membrane</keyword>
<dbReference type="SUPFAM" id="SSF53850">
    <property type="entry name" value="Periplasmic binding protein-like II"/>
    <property type="match status" value="3"/>
</dbReference>
<dbReference type="NCBIfam" id="TIGR00254">
    <property type="entry name" value="GGDEF"/>
    <property type="match status" value="1"/>
</dbReference>
<dbReference type="Gene3D" id="3.30.70.270">
    <property type="match status" value="1"/>
</dbReference>
<evidence type="ECO:0000313" key="9">
    <source>
        <dbReference type="Proteomes" id="UP000239648"/>
    </source>
</evidence>
<comment type="caution">
    <text evidence="7">The sequence shown here is derived from an EMBL/GenBank/DDBJ whole genome shotgun (WGS) entry which is preliminary data.</text>
</comment>
<protein>
    <submittedName>
        <fullName evidence="7">Periplasmic/7TM domain sensor diguanylate cyclase</fullName>
    </submittedName>
</protein>
<name>A0A2S6G8G9_9GAMM</name>
<dbReference type="Gene3D" id="3.40.190.10">
    <property type="entry name" value="Periplasmic binding protein-like II"/>
    <property type="match status" value="5"/>
</dbReference>
<dbReference type="Proteomes" id="UP000239648">
    <property type="component" value="Unassembled WGS sequence"/>
</dbReference>
<evidence type="ECO:0000256" key="3">
    <source>
        <dbReference type="ARBA" id="ARBA00022729"/>
    </source>
</evidence>
<reference evidence="6 9" key="1">
    <citation type="submission" date="2018-02" db="EMBL/GenBank/DDBJ databases">
        <title>Deep subsurface shale carbon reservoir microbial communities from Ohio and West Virginia, USA.</title>
        <authorList>
            <person name="Wrighton K."/>
        </authorList>
    </citation>
    <scope>NUCLEOTIDE SEQUENCE [LARGE SCALE GENOMIC DNA]</scope>
    <source>
        <strain evidence="6 9">UTICA-S1B6</strain>
    </source>
</reference>
<dbReference type="PROSITE" id="PS50887">
    <property type="entry name" value="GGDEF"/>
    <property type="match status" value="1"/>
</dbReference>
<feature type="domain" description="GGDEF" evidence="5">
    <location>
        <begin position="794"/>
        <end position="929"/>
    </location>
</feature>
<dbReference type="CDD" id="cd13708">
    <property type="entry name" value="PBP2_BvgS_like_1"/>
    <property type="match status" value="1"/>
</dbReference>
<dbReference type="CDD" id="cd01949">
    <property type="entry name" value="GGDEF"/>
    <property type="match status" value="1"/>
</dbReference>
<dbReference type="FunFam" id="3.30.70.270:FF:000001">
    <property type="entry name" value="Diguanylate cyclase domain protein"/>
    <property type="match status" value="1"/>
</dbReference>
<dbReference type="RefSeq" id="WP_258075589.1">
    <property type="nucleotide sequence ID" value="NZ_PTIT01000005.1"/>
</dbReference>
<dbReference type="CDD" id="cd01007">
    <property type="entry name" value="PBP2_BvgS_HisK_like"/>
    <property type="match status" value="1"/>
</dbReference>
<dbReference type="EMBL" id="PTIU01000005">
    <property type="protein sequence ID" value="PPK55527.1"/>
    <property type="molecule type" value="Genomic_DNA"/>
</dbReference>
<keyword evidence="4" id="KW-1133">Transmembrane helix</keyword>
<keyword evidence="9" id="KW-1185">Reference proteome</keyword>
<reference evidence="7 8" key="2">
    <citation type="submission" date="2018-02" db="EMBL/GenBank/DDBJ databases">
        <title>Subsurface microbial communities from deep shales in Ohio and West Virginia, USA.</title>
        <authorList>
            <person name="Wrighton K."/>
        </authorList>
    </citation>
    <scope>NUCLEOTIDE SEQUENCE [LARGE SCALE GENOMIC DNA]</scope>
    <source>
        <strain evidence="7 8">UTICA-S1B9</strain>
    </source>
</reference>
<evidence type="ECO:0000313" key="7">
    <source>
        <dbReference type="EMBL" id="PPK55527.1"/>
    </source>
</evidence>
<dbReference type="Pfam" id="PF00990">
    <property type="entry name" value="GGDEF"/>
    <property type="match status" value="1"/>
</dbReference>
<comment type="cofactor">
    <cofactor evidence="1">
        <name>Mg(2+)</name>
        <dbReference type="ChEBI" id="CHEBI:18420"/>
    </cofactor>
</comment>
<dbReference type="PANTHER" id="PTHR35936:SF35">
    <property type="entry name" value="L-CYSTINE-BINDING PROTEIN TCYJ"/>
    <property type="match status" value="1"/>
</dbReference>
<organism evidence="7 8">
    <name type="scientific">Marinobacter persicus</name>
    <dbReference type="NCBI Taxonomy" id="930118"/>
    <lineage>
        <taxon>Bacteria</taxon>
        <taxon>Pseudomonadati</taxon>
        <taxon>Pseudomonadota</taxon>
        <taxon>Gammaproteobacteria</taxon>
        <taxon>Pseudomonadales</taxon>
        <taxon>Marinobacteraceae</taxon>
        <taxon>Marinobacter</taxon>
    </lineage>
</organism>
<evidence type="ECO:0000259" key="5">
    <source>
        <dbReference type="PROSITE" id="PS50887"/>
    </source>
</evidence>
<dbReference type="Proteomes" id="UP000239446">
    <property type="component" value="Unassembled WGS sequence"/>
</dbReference>
<dbReference type="InterPro" id="IPR001638">
    <property type="entry name" value="Solute-binding_3/MltF_N"/>
</dbReference>
<dbReference type="EMBL" id="PTIT01000005">
    <property type="protein sequence ID" value="PPK52554.1"/>
    <property type="molecule type" value="Genomic_DNA"/>
</dbReference>
<sequence length="939" mass="106001">MPLSQPTPDRQLSTIVGLLLAVMVAFTAILALPAQAEVQQEAPHVVTIGVVADNEPYTFFEGRQPTGFSIDVLRLVEKHSNLRFDFRAGSWPDIYAAFLRGDLDAIDGISWRPDRAEKILFTTPYHTREIYLMQDSERPLPTVQSLSDLKGPRLTLDYLANKSGFRFLELNGPAPLDRYSEEDFRIGVRVGNPELLQEIQQALDAIPQTRIDNLLQRWQEFGGTQVTTMGNLPITARQQQYLSGLGPLRVGFMEDYAPFSFADGGRVLGLSVDVMNRLADLTGIQVIPVQAQWTELIDMLKHGEIDILANMSYRPERETFARFTRPYHVIPNVVFTLDDTLNYSDVKDLKEYRVALGSGIYYEDTVREILGDSGIYAYDSQQSMMQALREGDVDAVITALHSGNYWIRQLGISGARIAGEFKLPGMAGEDLRFGVRPSLSPLADILNQGLASITPTEEQVIENRWLGASLPYLDKSAPDFEWTKEQQRWLDQRNREITFCADPAWMPLEGIRDGKHVGLASDALALFSKRGELSFRLVETDSWPEAVEAAKSRRCDMFPLAMQTPNRLAYMDFTSPYLEVPNVVVGRISAPFIQRLSDLGEEPVGIVEGYAFAELLERRNPSLNLVTVNSEQEGLRQLQNGDLAGYITTLATASYYMQSMGLADLKVIGRVPADWSLSVATRNDEPILQGIMQQLVTSMTAEERDQLERTWRNVEIKEQVDYTLLWQILLAGLVITTLLFYWNRKLGHLNRELATANEALSYLSVTDNLTGLGNRTFFDREFPKSFQWCQRHQQGFAVAMVDADLFKKINDSRGHEVGDQCLKALTALMREHFRRDTDRLARFGGEEFVIFTSYRSLPEIINRLESYRQAVASYHHKDQEDCIHLTVSIGLAYGLPGPDSSPARFLRLADQALYRAKHNGRNRLETVQANGGQHHTTNH</sequence>
<gene>
    <name evidence="7" type="ORF">B0H24_1005108</name>
    <name evidence="6" type="ORF">BY455_105107</name>
</gene>
<evidence type="ECO:0000256" key="1">
    <source>
        <dbReference type="ARBA" id="ARBA00001946"/>
    </source>
</evidence>
<evidence type="ECO:0000313" key="8">
    <source>
        <dbReference type="Proteomes" id="UP000239446"/>
    </source>
</evidence>
<dbReference type="Pfam" id="PF00497">
    <property type="entry name" value="SBP_bac_3"/>
    <property type="match status" value="3"/>
</dbReference>
<dbReference type="SUPFAM" id="SSF55073">
    <property type="entry name" value="Nucleotide cyclase"/>
    <property type="match status" value="1"/>
</dbReference>
<dbReference type="GO" id="GO:0003824">
    <property type="term" value="F:catalytic activity"/>
    <property type="evidence" value="ECO:0007669"/>
    <property type="project" value="UniProtKB-ARBA"/>
</dbReference>
<keyword evidence="4" id="KW-0812">Transmembrane</keyword>
<dbReference type="SMART" id="SM00267">
    <property type="entry name" value="GGDEF"/>
    <property type="match status" value="1"/>
</dbReference>
<proteinExistence type="inferred from homology"/>
<comment type="similarity">
    <text evidence="2">Belongs to the bacterial solute-binding protein 3 family.</text>
</comment>
<dbReference type="PANTHER" id="PTHR35936">
    <property type="entry name" value="MEMBRANE-BOUND LYTIC MUREIN TRANSGLYCOSYLASE F"/>
    <property type="match status" value="1"/>
</dbReference>
<dbReference type="InterPro" id="IPR000160">
    <property type="entry name" value="GGDEF_dom"/>
</dbReference>
<evidence type="ECO:0000256" key="4">
    <source>
        <dbReference type="SAM" id="Phobius"/>
    </source>
</evidence>
<evidence type="ECO:0000256" key="2">
    <source>
        <dbReference type="ARBA" id="ARBA00010333"/>
    </source>
</evidence>
<dbReference type="InterPro" id="IPR043128">
    <property type="entry name" value="Rev_trsase/Diguanyl_cyclase"/>
</dbReference>
<evidence type="ECO:0000313" key="6">
    <source>
        <dbReference type="EMBL" id="PPK52554.1"/>
    </source>
</evidence>
<accession>A0A2S6G8G9</accession>